<reference evidence="1 2" key="1">
    <citation type="submission" date="2013-08" db="EMBL/GenBank/DDBJ databases">
        <title>The genome sequence of Knoellia aerolata.</title>
        <authorList>
            <person name="Zhu W."/>
            <person name="Wang G."/>
        </authorList>
    </citation>
    <scope>NUCLEOTIDE SEQUENCE [LARGE SCALE GENOMIC DNA]</scope>
    <source>
        <strain evidence="1 2">DSM 18566</strain>
    </source>
</reference>
<accession>A0A0A0JMS4</accession>
<name>A0A0A0JMS4_9MICO</name>
<dbReference type="AlphaFoldDB" id="A0A0A0JMS4"/>
<dbReference type="STRING" id="1385519.N801_00320"/>
<dbReference type="RefSeq" id="WP_035940717.1">
    <property type="nucleotide sequence ID" value="NZ_AVPL01000095.1"/>
</dbReference>
<dbReference type="EMBL" id="AVPL01000095">
    <property type="protein sequence ID" value="KGN37999.1"/>
    <property type="molecule type" value="Genomic_DNA"/>
</dbReference>
<proteinExistence type="predicted"/>
<evidence type="ECO:0000313" key="1">
    <source>
        <dbReference type="EMBL" id="KGN37999.1"/>
    </source>
</evidence>
<organism evidence="1 2">
    <name type="scientific">Knoellia aerolata DSM 18566</name>
    <dbReference type="NCBI Taxonomy" id="1385519"/>
    <lineage>
        <taxon>Bacteria</taxon>
        <taxon>Bacillati</taxon>
        <taxon>Actinomycetota</taxon>
        <taxon>Actinomycetes</taxon>
        <taxon>Micrococcales</taxon>
        <taxon>Intrasporangiaceae</taxon>
        <taxon>Knoellia</taxon>
    </lineage>
</organism>
<protein>
    <submittedName>
        <fullName evidence="1">Uncharacterized protein</fullName>
    </submittedName>
</protein>
<dbReference type="OrthoDB" id="5148901at2"/>
<gene>
    <name evidence="1" type="ORF">N801_00320</name>
</gene>
<keyword evidence="2" id="KW-1185">Reference proteome</keyword>
<dbReference type="eggNOG" id="ENOG50337ZA">
    <property type="taxonomic scope" value="Bacteria"/>
</dbReference>
<dbReference type="Proteomes" id="UP000030013">
    <property type="component" value="Unassembled WGS sequence"/>
</dbReference>
<evidence type="ECO:0000313" key="2">
    <source>
        <dbReference type="Proteomes" id="UP000030013"/>
    </source>
</evidence>
<sequence length="534" mass="56021">MDTQDGWRRCNVCEGIFFMDSPGQSCVGGAMHRWPTSAEYKAPWGDVEADCQAGWGRCNKCGGLCFTGNPGVCFDQAPHTYDEFDATYNVPFGGQPECETGWRWCSKCQRLWHLPHQGSSGTACFAGGEHDPAGSFEYVLPQVDLAVQKDWSWCSVCQGLIRFGPFEGAGCVDGADHSPNNSYRVAYGGQRAHDQQGWCFCRRCHRLAFSAEGGVCALGGAHDFTDTLPYTLPVDDVPDAQPGWRWCPKCQTLSYTGFAVGRCPAGDLHDHASSGAYSVWPDSLDQGQPGWRRCVRCRSLVLSSVTDGPCRDGASHDVTGSPAYQAFEGGVDFGQEGSFAWCHRCQVLVHGGPSFTGVCVDGAPHDITESWVYGIPRDDPPEGAEPGWLICARCAQLFSPDTDAGPGLCSDAAGHDATGSPALFVAVLPPPPPVVALPGLILTESAAAVVVDGTGFPASTAVEVSFIVGGATTVTPVDSDAAGAFHLERSPAVPAPDGGGLVLAKAEPDTVASGRLKSFVPASAGAPGAPGGGP</sequence>
<comment type="caution">
    <text evidence="1">The sequence shown here is derived from an EMBL/GenBank/DDBJ whole genome shotgun (WGS) entry which is preliminary data.</text>
</comment>